<reference evidence="1 2" key="1">
    <citation type="submission" date="2016-12" db="EMBL/GenBank/DDBJ databases">
        <title>Domibacillus antri genome sequencing.</title>
        <authorList>
            <person name="Verma A."/>
            <person name="Krishnamurthi S."/>
        </authorList>
    </citation>
    <scope>NUCLEOTIDE SEQUENCE [LARGE SCALE GENOMIC DNA]</scope>
    <source>
        <strain evidence="1 2">XD80</strain>
    </source>
</reference>
<protein>
    <submittedName>
        <fullName evidence="1">Uncharacterized protein</fullName>
    </submittedName>
</protein>
<gene>
    <name evidence="1" type="ORF">BTO30_00530</name>
</gene>
<organism evidence="1 2">
    <name type="scientific">Domibacillus antri</name>
    <dbReference type="NCBI Taxonomy" id="1714264"/>
    <lineage>
        <taxon>Bacteria</taxon>
        <taxon>Bacillati</taxon>
        <taxon>Bacillota</taxon>
        <taxon>Bacilli</taxon>
        <taxon>Bacillales</taxon>
        <taxon>Bacillaceae</taxon>
        <taxon>Domibacillus</taxon>
    </lineage>
</organism>
<keyword evidence="2" id="KW-1185">Reference proteome</keyword>
<dbReference type="EMBL" id="MSDU01000003">
    <property type="protein sequence ID" value="OLN23949.1"/>
    <property type="molecule type" value="Genomic_DNA"/>
</dbReference>
<dbReference type="AlphaFoldDB" id="A0A1Q8Q9D0"/>
<evidence type="ECO:0000313" key="2">
    <source>
        <dbReference type="Proteomes" id="UP000185568"/>
    </source>
</evidence>
<dbReference type="STRING" id="1714264.BTO30_00530"/>
<sequence length="59" mass="6967">MTKYYKMLKNVHVVVNSSDDSKEMTLNFWSGESYRNFEEVSLNMECLLKIGICREDINL</sequence>
<comment type="caution">
    <text evidence="1">The sequence shown here is derived from an EMBL/GenBank/DDBJ whole genome shotgun (WGS) entry which is preliminary data.</text>
</comment>
<evidence type="ECO:0000313" key="1">
    <source>
        <dbReference type="EMBL" id="OLN23949.1"/>
    </source>
</evidence>
<dbReference type="Proteomes" id="UP000185568">
    <property type="component" value="Unassembled WGS sequence"/>
</dbReference>
<proteinExistence type="predicted"/>
<accession>A0A1Q8Q9D0</accession>
<name>A0A1Q8Q9D0_9BACI</name>